<evidence type="ECO:0000313" key="2">
    <source>
        <dbReference type="Proteomes" id="UP001177021"/>
    </source>
</evidence>
<name>A0ACB0LQU2_TRIPR</name>
<reference evidence="1" key="1">
    <citation type="submission" date="2023-10" db="EMBL/GenBank/DDBJ databases">
        <authorList>
            <person name="Rodriguez Cubillos JULIANA M."/>
            <person name="De Vega J."/>
        </authorList>
    </citation>
    <scope>NUCLEOTIDE SEQUENCE</scope>
</reference>
<keyword evidence="2" id="KW-1185">Reference proteome</keyword>
<gene>
    <name evidence="1" type="ORF">MILVUS5_LOCUS35379</name>
</gene>
<organism evidence="1 2">
    <name type="scientific">Trifolium pratense</name>
    <name type="common">Red clover</name>
    <dbReference type="NCBI Taxonomy" id="57577"/>
    <lineage>
        <taxon>Eukaryota</taxon>
        <taxon>Viridiplantae</taxon>
        <taxon>Streptophyta</taxon>
        <taxon>Embryophyta</taxon>
        <taxon>Tracheophyta</taxon>
        <taxon>Spermatophyta</taxon>
        <taxon>Magnoliopsida</taxon>
        <taxon>eudicotyledons</taxon>
        <taxon>Gunneridae</taxon>
        <taxon>Pentapetalae</taxon>
        <taxon>rosids</taxon>
        <taxon>fabids</taxon>
        <taxon>Fabales</taxon>
        <taxon>Fabaceae</taxon>
        <taxon>Papilionoideae</taxon>
        <taxon>50 kb inversion clade</taxon>
        <taxon>NPAAA clade</taxon>
        <taxon>Hologalegina</taxon>
        <taxon>IRL clade</taxon>
        <taxon>Trifolieae</taxon>
        <taxon>Trifolium</taxon>
    </lineage>
</organism>
<evidence type="ECO:0000313" key="1">
    <source>
        <dbReference type="EMBL" id="CAJ2671576.1"/>
    </source>
</evidence>
<comment type="caution">
    <text evidence="1">The sequence shown here is derived from an EMBL/GenBank/DDBJ whole genome shotgun (WGS) entry which is preliminary data.</text>
</comment>
<dbReference type="EMBL" id="CASHSV030000615">
    <property type="protein sequence ID" value="CAJ2671576.1"/>
    <property type="molecule type" value="Genomic_DNA"/>
</dbReference>
<proteinExistence type="predicted"/>
<sequence>MDFTFTANLPPPAEQRLPPEPPDKGGSGNGSNIDKVHEKREMISFRDKVLGKQAVITRERVDLLANKLAKVELVKGNRLMPMLHVEGKVIEELSIPWKDALVIKLLGKKLGYNTMKNKLETTWKLVGGIELMDIGNAFYMVKFDGEDDKNKVINGGPWMIYDHYLAVSQWSPTFNAATATIDKTMVWIRVPSLNLVYYDESLLWALASMVGNPVKVDLHTLRVERGRFARMCVEIDLTKPVVGRVGVNGEWYQVQYEGLHIICTQCGCYGHLLKDCAQTKKKPVTEVAKTANSPATEGTPVTPPQTQIEAKITEDSAWNMELNKPVIEHNNGNHVNTSQRSEAGPNQNSKRKFKKKRPRYDTTGTNKISQHVTSKVDVSTSMGVYNGGHNTINAKVTQIPNHIQMEKNASLIKSGIPNVENIHGASTSIAQKHHKDYDIGNGSVKQNISKSTHVDMASATIVGAAQNIGAQGKNFRRALNNFCRKNKVDMVALQETRCSGNTAINTIRKLGFKNHFLAEARGFSGGIWLMWNRMDIKVHLIKNDFHFLHVQVNEQNTEPWLLTVVYASPREQEREGTWQQLRNMADTTTEPWLMMGDFNEIASPDEKKGGAQLDISKCQKFNCWINECKLMEVTTAGTKFTWRGPKWNGRDRVFKKLDRVLCNVEWRLRYQEAFGRVLPRVQSDHHPIMILTEGESNISRNRPFRFEAAWTTHADFHHFLKDKWRRDNNLVEQLHQLTPLLKEWNKDTFGNIFRRKKELLARLNEEQPIREPLVSSSTYPMNLEANQIRLSALVSFSECKRALFDMGPHKAPGEDGYPAMFFQQCWDTIANSLYQYVNQVWSNPSLISFINNTLIVMIPKVDKPESVSQFRPIALCNVTYKIITKVIVNRLKPLLDDIISPYQSSFIPGRTIHHNIIVAQEMVHSMAKMKGKRMFMSIKIDLEKAYDRLNWNFIENCMTECKFPSKLISIIHYCITSPSFRILWNGDKTDNFSPTRGIRQGDPLSPYLFVICMERLSHIIADQVEANYWKPMRAGKSGPQISHLLFADDLLLFAEASIEQAHCVMHCLDQFCQASGQRINNQKTQIFFSKNVDQQLKGDILQHTGFTQVDSLGKYLGANIAPGRTTRGKFEHVISKMQNRLSGWKHQCLSFAGRLTLTKSVLSSIPYYHMQYAKIPKTLCDEMEKIQRGFLWGDTEQKRRPHLISWDVCCLPKKAGGLGIKSPHQMNDAFLMKILWNMINKPDNLWCKVLYNKYGDGKNINFWLDKWAPCGSSLMLNATQQFVDTTLTVKDVVTINGHWNIDFIKAHLPPDKANQVLAIPAPMEADGPDSLGWKGTSTRHFTVQSAYELQCQNLNHIEGDWQKIWDWKGPHKLQNFMWIAAHERLLTNYRRSRWGIGVSPICPSCGNGDETLLHVLRDCVYATQVWIKLVASIHITNFFSLNCRDWIFKNLANQVYGTRKEEWRSIFMVTCWNLWTWRNKSIFEEDFHRPTDPIRVILDLVQAIDRGGHLHLIRGSRRIDTIYIGWKRPQGGWVKLNCDGAYKESLDLAGCGGLIRDCDGQWRTGYTRKIGTCDALHAEMWGMYEGLKIARRQGFSHIIVESDSKLLVDMVTNNCQINGATPVLIRRIRDLINLSWHVQVNHTLREGNRCADWLASYSLTNDSFFPIVLEAPPRELQSILFDDISGTCMPRNVRLIS</sequence>
<dbReference type="Proteomes" id="UP001177021">
    <property type="component" value="Unassembled WGS sequence"/>
</dbReference>
<accession>A0ACB0LQU2</accession>
<protein>
    <submittedName>
        <fullName evidence="1">Uncharacterized protein</fullName>
    </submittedName>
</protein>